<keyword evidence="1" id="KW-1133">Transmembrane helix</keyword>
<dbReference type="InterPro" id="IPR045584">
    <property type="entry name" value="Pilin-like"/>
</dbReference>
<dbReference type="AlphaFoldDB" id="A0A061JW25"/>
<dbReference type="Proteomes" id="UP000026923">
    <property type="component" value="Unassembled WGS sequence"/>
</dbReference>
<gene>
    <name evidence="2" type="ORF">B597_002185</name>
</gene>
<name>A0A061JW25_STUST</name>
<comment type="caution">
    <text evidence="2">The sequence shown here is derived from an EMBL/GenBank/DDBJ whole genome shotgun (WGS) entry which is preliminary data.</text>
</comment>
<keyword evidence="1" id="KW-0812">Transmembrane</keyword>
<sequence length="142" mass="14914">MALNPTGEGSAVIRSQRGMTLVELVITIVIIGIAAAALFSAMASITGRSADPMLRQQSLYIAESYLEAITALPYDQLSSAAQPPAPPQDVNGNPIGELASYSVEVVVDNTASLNEVDATRIDVSVKDPAGQTLTLTGYRTDY</sequence>
<dbReference type="EMBL" id="AMCZ02000002">
    <property type="protein sequence ID" value="EWC42764.1"/>
    <property type="molecule type" value="Genomic_DNA"/>
</dbReference>
<feature type="transmembrane region" description="Helical" evidence="1">
    <location>
        <begin position="24"/>
        <end position="45"/>
    </location>
</feature>
<evidence type="ECO:0000313" key="2">
    <source>
        <dbReference type="EMBL" id="EWC42764.1"/>
    </source>
</evidence>
<proteinExistence type="predicted"/>
<dbReference type="Gene3D" id="3.30.700.10">
    <property type="entry name" value="Glycoprotein, Type 4 Pilin"/>
    <property type="match status" value="1"/>
</dbReference>
<organism evidence="2 3">
    <name type="scientific">Stutzerimonas stutzeri KOS6</name>
    <dbReference type="NCBI Taxonomy" id="1218352"/>
    <lineage>
        <taxon>Bacteria</taxon>
        <taxon>Pseudomonadati</taxon>
        <taxon>Pseudomonadota</taxon>
        <taxon>Gammaproteobacteria</taxon>
        <taxon>Pseudomonadales</taxon>
        <taxon>Pseudomonadaceae</taxon>
        <taxon>Stutzerimonas</taxon>
    </lineage>
</organism>
<dbReference type="RefSeq" id="WP_024161675.1">
    <property type="nucleotide sequence ID" value="NZ_KK020675.1"/>
</dbReference>
<evidence type="ECO:0000256" key="1">
    <source>
        <dbReference type="SAM" id="Phobius"/>
    </source>
</evidence>
<reference evidence="2 3" key="1">
    <citation type="journal article" date="2013" name="Genome Announc.">
        <title>Draft Genome of the Nitrogen-Fixing Bacterium Pseudomonas stutzeri Strain KOS6 Isolated from Industrial Hydrocarbon Sludge.</title>
        <authorList>
            <person name="Grigoryeva T.V."/>
            <person name="Laikov A.V."/>
            <person name="Naumova R.P."/>
            <person name="Manolov A.I."/>
            <person name="Larin A.K."/>
            <person name="Karpova I.Y."/>
            <person name="Semashko T.A."/>
            <person name="Alexeev D.G."/>
            <person name="Kostryukova E.S."/>
            <person name="Muller R."/>
            <person name="Govorun V.M."/>
        </authorList>
    </citation>
    <scope>NUCLEOTIDE SEQUENCE [LARGE SCALE GENOMIC DNA]</scope>
    <source>
        <strain evidence="2 3">KOS6</strain>
    </source>
</reference>
<dbReference type="PROSITE" id="PS00409">
    <property type="entry name" value="PROKAR_NTER_METHYL"/>
    <property type="match status" value="1"/>
</dbReference>
<dbReference type="InterPro" id="IPR012902">
    <property type="entry name" value="N_methyl_site"/>
</dbReference>
<protein>
    <submittedName>
        <fullName evidence="2">Mannose-sensitive agglutinin biogenesis protein MshD</fullName>
    </submittedName>
</protein>
<accession>A0A061JW25</accession>
<evidence type="ECO:0000313" key="3">
    <source>
        <dbReference type="Proteomes" id="UP000026923"/>
    </source>
</evidence>
<keyword evidence="1" id="KW-0472">Membrane</keyword>
<dbReference type="HOGENOM" id="CLU_110706_1_0_6"/>
<dbReference type="Pfam" id="PF07963">
    <property type="entry name" value="N_methyl"/>
    <property type="match status" value="1"/>
</dbReference>
<dbReference type="SUPFAM" id="SSF54523">
    <property type="entry name" value="Pili subunits"/>
    <property type="match status" value="1"/>
</dbReference>
<dbReference type="NCBIfam" id="TIGR02532">
    <property type="entry name" value="IV_pilin_GFxxxE"/>
    <property type="match status" value="1"/>
</dbReference>
<dbReference type="eggNOG" id="COG4967">
    <property type="taxonomic scope" value="Bacteria"/>
</dbReference>